<dbReference type="Ensembl" id="ENSMMUT00000090158.1">
    <property type="protein sequence ID" value="ENSMMUP00000064496.1"/>
    <property type="gene ID" value="ENSMMUG00000003101.4"/>
</dbReference>
<dbReference type="SUPFAM" id="SSF48726">
    <property type="entry name" value="Immunoglobulin"/>
    <property type="match status" value="3"/>
</dbReference>
<dbReference type="Pfam" id="PF07686">
    <property type="entry name" value="V-set"/>
    <property type="match status" value="1"/>
</dbReference>
<keyword evidence="8" id="KW-0130">Cell adhesion</keyword>
<evidence type="ECO:0000313" key="19">
    <source>
        <dbReference type="Proteomes" id="UP000006718"/>
    </source>
</evidence>
<dbReference type="VEuPathDB" id="HostDB:ENSMMUG00000003101"/>
<dbReference type="SMART" id="SM00406">
    <property type="entry name" value="IGv"/>
    <property type="match status" value="1"/>
</dbReference>
<dbReference type="GO" id="GO:0005886">
    <property type="term" value="C:plasma membrane"/>
    <property type="evidence" value="ECO:0000318"/>
    <property type="project" value="GO_Central"/>
</dbReference>
<evidence type="ECO:0000256" key="2">
    <source>
        <dbReference type="ARBA" id="ARBA00007810"/>
    </source>
</evidence>
<dbReference type="Gene3D" id="2.60.40.10">
    <property type="entry name" value="Immunoglobulins"/>
    <property type="match status" value="3"/>
</dbReference>
<dbReference type="InterPro" id="IPR052659">
    <property type="entry name" value="Nectin/PVR"/>
</dbReference>
<evidence type="ECO:0000256" key="9">
    <source>
        <dbReference type="ARBA" id="ARBA00022989"/>
    </source>
</evidence>
<gene>
    <name evidence="18" type="primary">LOC714190</name>
</gene>
<keyword evidence="19" id="KW-1185">Reference proteome</keyword>
<dbReference type="InterPro" id="IPR007110">
    <property type="entry name" value="Ig-like_dom"/>
</dbReference>
<evidence type="ECO:0000256" key="3">
    <source>
        <dbReference type="ARBA" id="ARBA00022475"/>
    </source>
</evidence>
<evidence type="ECO:0000313" key="18">
    <source>
        <dbReference type="Ensembl" id="ENSMMUP00000064496.1"/>
    </source>
</evidence>
<dbReference type="GO" id="GO:0001618">
    <property type="term" value="F:virus receptor activity"/>
    <property type="evidence" value="ECO:0000318"/>
    <property type="project" value="GO_Central"/>
</dbReference>
<keyword evidence="9 15" id="KW-1133">Transmembrane helix</keyword>
<evidence type="ECO:0000256" key="1">
    <source>
        <dbReference type="ARBA" id="ARBA00004251"/>
    </source>
</evidence>
<evidence type="ECO:0000256" key="7">
    <source>
        <dbReference type="ARBA" id="ARBA00022737"/>
    </source>
</evidence>
<dbReference type="Pfam" id="PF08205">
    <property type="entry name" value="C2-set_2"/>
    <property type="match status" value="1"/>
</dbReference>
<dbReference type="InterPro" id="IPR013106">
    <property type="entry name" value="Ig_V-set"/>
</dbReference>
<dbReference type="SMART" id="SM00409">
    <property type="entry name" value="IG"/>
    <property type="match status" value="2"/>
</dbReference>
<organism evidence="18 19">
    <name type="scientific">Macaca mulatta</name>
    <name type="common">Rhesus macaque</name>
    <dbReference type="NCBI Taxonomy" id="9544"/>
    <lineage>
        <taxon>Eukaryota</taxon>
        <taxon>Metazoa</taxon>
        <taxon>Chordata</taxon>
        <taxon>Craniata</taxon>
        <taxon>Vertebrata</taxon>
        <taxon>Euteleostomi</taxon>
        <taxon>Mammalia</taxon>
        <taxon>Eutheria</taxon>
        <taxon>Euarchontoglires</taxon>
        <taxon>Primates</taxon>
        <taxon>Haplorrhini</taxon>
        <taxon>Catarrhini</taxon>
        <taxon>Cercopithecidae</taxon>
        <taxon>Cercopithecinae</taxon>
        <taxon>Macaca</taxon>
    </lineage>
</organism>
<dbReference type="GO" id="GO:0007156">
    <property type="term" value="P:homophilic cell adhesion via plasma membrane adhesion molecules"/>
    <property type="evidence" value="ECO:0000318"/>
    <property type="project" value="GO_Central"/>
</dbReference>
<dbReference type="GO" id="GO:0042267">
    <property type="term" value="P:natural killer cell mediated cytotoxicity"/>
    <property type="evidence" value="ECO:0000318"/>
    <property type="project" value="GO_Central"/>
</dbReference>
<dbReference type="STRING" id="9544.ENSMMUP00000066082"/>
<dbReference type="Bgee" id="ENSMMUG00000003101">
    <property type="expression patterns" value="Expressed in fibroblast and 19 other cell types or tissues"/>
</dbReference>
<reference evidence="19" key="1">
    <citation type="journal article" date="2007" name="Science">
        <title>Evolutionary and biomedical insights from the rhesus macaque genome.</title>
        <authorList>
            <person name="Gibbs R.A."/>
            <person name="Rogers J."/>
            <person name="Katze M.G."/>
            <person name="Bumgarner R."/>
            <person name="Weinstock G.M."/>
            <person name="Mardis E.R."/>
            <person name="Remington K.A."/>
            <person name="Strausberg R.L."/>
            <person name="Venter J.C."/>
            <person name="Wilson R.K."/>
            <person name="Batzer M.A."/>
            <person name="Bustamante C.D."/>
            <person name="Eichler E.E."/>
            <person name="Hahn M.W."/>
            <person name="Hardison R.C."/>
            <person name="Makova K.D."/>
            <person name="Miller W."/>
            <person name="Milosavljevic A."/>
            <person name="Palermo R.E."/>
            <person name="Siepel A."/>
            <person name="Sikela J.M."/>
            <person name="Attaway T."/>
            <person name="Bell S."/>
            <person name="Bernard K.E."/>
            <person name="Buhay C.J."/>
            <person name="Chandrabose M.N."/>
            <person name="Dao M."/>
            <person name="Davis C."/>
            <person name="Delehaunty K.D."/>
            <person name="Ding Y."/>
            <person name="Dinh H.H."/>
            <person name="Dugan-Rocha S."/>
            <person name="Fulton L.A."/>
            <person name="Gabisi R.A."/>
            <person name="Garner T.T."/>
            <person name="Godfrey J."/>
            <person name="Hawes A.C."/>
            <person name="Hernandez J."/>
            <person name="Hines S."/>
            <person name="Holder M."/>
            <person name="Hume J."/>
            <person name="Jhangiani S.N."/>
            <person name="Joshi V."/>
            <person name="Khan Z.M."/>
            <person name="Kirkness E.F."/>
            <person name="Cree A."/>
            <person name="Fowler R.G."/>
            <person name="Lee S."/>
            <person name="Lewis L.R."/>
            <person name="Li Z."/>
            <person name="Liu Y.-S."/>
            <person name="Moore S.M."/>
            <person name="Muzny D."/>
            <person name="Nazareth L.V."/>
            <person name="Ngo D.N."/>
            <person name="Okwuonu G.O."/>
            <person name="Pai G."/>
            <person name="Parker D."/>
            <person name="Paul H.A."/>
            <person name="Pfannkoch C."/>
            <person name="Pohl C.S."/>
            <person name="Rogers Y.-H.C."/>
            <person name="Ruiz S.J."/>
            <person name="Sabo A."/>
            <person name="Santibanez J."/>
            <person name="Schneider B.W."/>
            <person name="Smith S.M."/>
            <person name="Sodergren E."/>
            <person name="Svatek A.F."/>
            <person name="Utterback T.R."/>
            <person name="Vattathil S."/>
            <person name="Warren W."/>
            <person name="White C.S."/>
            <person name="Chinwalla A.T."/>
            <person name="Feng Y."/>
            <person name="Halpern A.L."/>
            <person name="Hillier L.W."/>
            <person name="Huang X."/>
            <person name="Minx P."/>
            <person name="Nelson J.O."/>
            <person name="Pepin K.H."/>
            <person name="Qin X."/>
            <person name="Sutton G.G."/>
            <person name="Venter E."/>
            <person name="Walenz B.P."/>
            <person name="Wallis J.W."/>
            <person name="Worley K.C."/>
            <person name="Yang S.-P."/>
            <person name="Jones S.M."/>
            <person name="Marra M.A."/>
            <person name="Rocchi M."/>
            <person name="Schein J.E."/>
            <person name="Baertsch R."/>
            <person name="Clarke L."/>
            <person name="Csuros M."/>
            <person name="Glasscock J."/>
            <person name="Harris R.A."/>
            <person name="Havlak P."/>
            <person name="Jackson A.R."/>
            <person name="Jiang H."/>
            <person name="Liu Y."/>
            <person name="Messina D.N."/>
            <person name="Shen Y."/>
            <person name="Song H.X.-Z."/>
            <person name="Wylie T."/>
            <person name="Zhang L."/>
            <person name="Birney E."/>
            <person name="Han K."/>
            <person name="Konkel M.K."/>
            <person name="Lee J."/>
            <person name="Smit A.F.A."/>
            <person name="Ullmer B."/>
            <person name="Wang H."/>
            <person name="Xing J."/>
            <person name="Burhans R."/>
            <person name="Cheng Z."/>
            <person name="Karro J.E."/>
            <person name="Ma J."/>
            <person name="Raney B."/>
            <person name="She X."/>
            <person name="Cox M.J."/>
            <person name="Demuth J.P."/>
            <person name="Dumas L.J."/>
            <person name="Han S.-G."/>
            <person name="Hopkins J."/>
            <person name="Karimpour-Fard A."/>
            <person name="Kim Y.H."/>
            <person name="Pollack J.R."/>
            <person name="Vinar T."/>
            <person name="Addo-Quaye C."/>
            <person name="Degenhardt J."/>
            <person name="Denby A."/>
            <person name="Hubisz M.J."/>
            <person name="Indap A."/>
            <person name="Kosiol C."/>
            <person name="Lahn B.T."/>
            <person name="Lawson H.A."/>
            <person name="Marklein A."/>
            <person name="Nielsen R."/>
            <person name="Vallender E.J."/>
            <person name="Clark A.G."/>
            <person name="Ferguson B."/>
            <person name="Hernandez R.D."/>
            <person name="Hirani K."/>
            <person name="Kehrer-Sawatzki H."/>
            <person name="Kolb J."/>
            <person name="Patil S."/>
            <person name="Pu L.-L."/>
            <person name="Ren Y."/>
            <person name="Smith D.G."/>
            <person name="Wheeler D.A."/>
            <person name="Schenck I."/>
            <person name="Ball E.V."/>
            <person name="Chen R."/>
            <person name="Cooper D.N."/>
            <person name="Giardine B."/>
            <person name="Hsu F."/>
            <person name="Kent W.J."/>
            <person name="Lesk A."/>
            <person name="Nelson D.L."/>
            <person name="O'brien W.E."/>
            <person name="Pruefer K."/>
            <person name="Stenson P.D."/>
            <person name="Wallace J.C."/>
            <person name="Ke H."/>
            <person name="Liu X.-M."/>
            <person name="Wang P."/>
            <person name="Xiang A.P."/>
            <person name="Yang F."/>
            <person name="Barber G.P."/>
            <person name="Haussler D."/>
            <person name="Karolchik D."/>
            <person name="Kern A.D."/>
            <person name="Kuhn R.M."/>
            <person name="Smith K.E."/>
            <person name="Zwieg A.S."/>
        </authorList>
    </citation>
    <scope>NUCLEOTIDE SEQUENCE [LARGE SCALE GENOMIC DNA]</scope>
    <source>
        <strain evidence="19">17573</strain>
    </source>
</reference>
<feature type="domain" description="Ig-like" evidence="17">
    <location>
        <begin position="240"/>
        <end position="324"/>
    </location>
</feature>
<sequence>MAAAWPPLLLALLALSWPPPGTGDIVVQAPTQVPGFLGDSVTLPCYLQVPGMEETHVSQLTWSRHGESGSMAIFHPTQGPKYSEPKRLEFVATRLGTELRDASLRMFGLRVEDEGSYTCVFFIFPQGKRSVDIWLRVLAKPQNTAEVQKVQLTGKPVPVARCVSTGGRPPAHITWHSDLGGMPNTSQAPGFLSGTVTVTSLWILVPSSQVDGKSVTCKVEHEGFEKPQLLTVNLTVYYPPEVSFSGYDNNWYLSQNEATLTCDARSNPEPTGYNWSTTMGPLPPFAVAQGAQLLIRPVDKPINTTFICNVTNALGARQAELTVQVKEGPPSEHSGMSSNIIIFLILGIVILLTLVGIGLYFYRSRCSREFLWCHHLSPSSKEHASASANGVSAVLELRRVWGLHRLQTRRLQMPARAWVFSPGAPSSISQPFLLGRIRCRVC</sequence>
<dbReference type="GO" id="GO:0060370">
    <property type="term" value="P:susceptibility to T cell mediated cytotoxicity"/>
    <property type="evidence" value="ECO:0007669"/>
    <property type="project" value="UniProtKB-ARBA"/>
</dbReference>
<keyword evidence="13" id="KW-0325">Glycoprotein</keyword>
<evidence type="ECO:0000256" key="10">
    <source>
        <dbReference type="ARBA" id="ARBA00023136"/>
    </source>
</evidence>
<keyword evidence="10 15" id="KW-0472">Membrane</keyword>
<feature type="signal peptide" evidence="16">
    <location>
        <begin position="1"/>
        <end position="23"/>
    </location>
</feature>
<evidence type="ECO:0000256" key="4">
    <source>
        <dbReference type="ARBA" id="ARBA00022553"/>
    </source>
</evidence>
<comment type="subcellular location">
    <subcellularLocation>
        <location evidence="1">Cell membrane</location>
        <topology evidence="1">Single-pass type I membrane protein</topology>
    </subcellularLocation>
</comment>
<dbReference type="ExpressionAtlas" id="A0A5F7ZFY0">
    <property type="expression patterns" value="baseline"/>
</dbReference>
<keyword evidence="14" id="KW-0393">Immunoglobulin domain</keyword>
<evidence type="ECO:0000256" key="11">
    <source>
        <dbReference type="ARBA" id="ARBA00023157"/>
    </source>
</evidence>
<dbReference type="SMR" id="A0A5F7ZFY0"/>
<dbReference type="CDD" id="cd20930">
    <property type="entry name" value="Ig3_Nectin-5_like"/>
    <property type="match status" value="1"/>
</dbReference>
<keyword evidence="3" id="KW-1003">Cell membrane</keyword>
<dbReference type="GO" id="GO:0002860">
    <property type="term" value="P:positive regulation of natural killer cell mediated cytotoxicity directed against tumor cell target"/>
    <property type="evidence" value="ECO:0007669"/>
    <property type="project" value="UniProtKB-ARBA"/>
</dbReference>
<evidence type="ECO:0000256" key="12">
    <source>
        <dbReference type="ARBA" id="ARBA00023170"/>
    </source>
</evidence>
<keyword evidence="5 15" id="KW-0812">Transmembrane</keyword>
<dbReference type="CDD" id="cd07703">
    <property type="entry name" value="IgC1_2_Nectin-2_Necl-5_like"/>
    <property type="match status" value="1"/>
</dbReference>
<proteinExistence type="inferred from homology"/>
<keyword evidence="7" id="KW-0677">Repeat</keyword>
<evidence type="ECO:0000259" key="17">
    <source>
        <dbReference type="PROSITE" id="PS50835"/>
    </source>
</evidence>
<evidence type="ECO:0000256" key="16">
    <source>
        <dbReference type="SAM" id="SignalP"/>
    </source>
</evidence>
<evidence type="ECO:0000256" key="14">
    <source>
        <dbReference type="ARBA" id="ARBA00023319"/>
    </source>
</evidence>
<evidence type="ECO:0000256" key="6">
    <source>
        <dbReference type="ARBA" id="ARBA00022729"/>
    </source>
</evidence>
<dbReference type="GO" id="GO:0007157">
    <property type="term" value="P:heterophilic cell-cell adhesion via plasma membrane cell adhesion molecules"/>
    <property type="evidence" value="ECO:0000318"/>
    <property type="project" value="GO_Central"/>
</dbReference>
<dbReference type="GO" id="GO:0005912">
    <property type="term" value="C:adherens junction"/>
    <property type="evidence" value="ECO:0000318"/>
    <property type="project" value="GO_Central"/>
</dbReference>
<dbReference type="FunFam" id="2.60.40.10:FF:000712">
    <property type="entry name" value="Poliovirus receptor homolog"/>
    <property type="match status" value="1"/>
</dbReference>
<keyword evidence="12" id="KW-0675">Receptor</keyword>
<dbReference type="GO" id="GO:0045953">
    <property type="term" value="P:negative regulation of natural killer cell mediated cytotoxicity"/>
    <property type="evidence" value="ECO:0007669"/>
    <property type="project" value="UniProtKB-ARBA"/>
</dbReference>
<keyword evidence="6 16" id="KW-0732">Signal</keyword>
<feature type="transmembrane region" description="Helical" evidence="15">
    <location>
        <begin position="340"/>
        <end position="362"/>
    </location>
</feature>
<reference evidence="18" key="3">
    <citation type="submission" date="2019-01" db="EMBL/GenBank/DDBJ databases">
        <authorList>
            <person name="Graves T."/>
            <person name="Eichler E.E."/>
            <person name="Wilson R.K."/>
        </authorList>
    </citation>
    <scope>NUCLEOTIDE SEQUENCE [LARGE SCALE GENOMIC DNA]</scope>
    <source>
        <strain evidence="18">17573</strain>
    </source>
</reference>
<evidence type="ECO:0000256" key="8">
    <source>
        <dbReference type="ARBA" id="ARBA00022889"/>
    </source>
</evidence>
<dbReference type="Ensembl" id="ENSMMUT00000101448.1">
    <property type="protein sequence ID" value="ENSMMUP00000066082.1"/>
    <property type="gene ID" value="ENSMMUG00000003101.4"/>
</dbReference>
<dbReference type="InterPro" id="IPR003599">
    <property type="entry name" value="Ig_sub"/>
</dbReference>
<dbReference type="PANTHER" id="PTHR47387">
    <property type="entry name" value="NECTIN-2"/>
    <property type="match status" value="1"/>
</dbReference>
<feature type="chain" id="PRO_5044621458" description="Ig-like domain-containing protein" evidence="16">
    <location>
        <begin position="24"/>
        <end position="442"/>
    </location>
</feature>
<dbReference type="AlphaFoldDB" id="A0A5F7ZFY0"/>
<dbReference type="GO" id="GO:0042271">
    <property type="term" value="P:susceptibility to natural killer cell mediated cytotoxicity"/>
    <property type="evidence" value="ECO:0007669"/>
    <property type="project" value="UniProtKB-ARBA"/>
</dbReference>
<dbReference type="PROSITE" id="PS50835">
    <property type="entry name" value="IG_LIKE"/>
    <property type="match status" value="3"/>
</dbReference>
<reference evidence="18" key="4">
    <citation type="submission" date="2025-05" db="UniProtKB">
        <authorList>
            <consortium name="Ensembl"/>
        </authorList>
    </citation>
    <scope>IDENTIFICATION</scope>
    <source>
        <strain evidence="18">17573</strain>
    </source>
</reference>
<dbReference type="InterPro" id="IPR013783">
    <property type="entry name" value="Ig-like_fold"/>
</dbReference>
<feature type="domain" description="Ig-like" evidence="17">
    <location>
        <begin position="141"/>
        <end position="231"/>
    </location>
</feature>
<dbReference type="GO" id="GO:0048018">
    <property type="term" value="F:receptor ligand activity"/>
    <property type="evidence" value="ECO:0007669"/>
    <property type="project" value="UniProtKB-ARBA"/>
</dbReference>
<dbReference type="Proteomes" id="UP000006718">
    <property type="component" value="Chromosome 19"/>
</dbReference>
<dbReference type="PANTHER" id="PTHR47387:SF2">
    <property type="entry name" value="PVR CELL ADHESION MOLECULE"/>
    <property type="match status" value="1"/>
</dbReference>
<reference evidence="18" key="2">
    <citation type="submission" date="2018-06" db="EMBL/GenBank/DDBJ databases">
        <authorList>
            <person name="Dutcher S."/>
            <person name="Fulton R."/>
            <person name="Lindsay T."/>
        </authorList>
    </citation>
    <scope>NUCLEOTIDE SEQUENCE [LARGE SCALE GENOMIC DNA]</scope>
    <source>
        <strain evidence="18">17573</strain>
    </source>
</reference>
<dbReference type="FunFam" id="2.60.40.10:FF:000619">
    <property type="entry name" value="Nectin cell adhesion molecule 2"/>
    <property type="match status" value="1"/>
</dbReference>
<name>A0A5F7ZFY0_MACMU</name>
<keyword evidence="11" id="KW-1015">Disulfide bond</keyword>
<protein>
    <recommendedName>
        <fullName evidence="17">Ig-like domain-containing protein</fullName>
    </recommendedName>
</protein>
<evidence type="ECO:0000256" key="13">
    <source>
        <dbReference type="ARBA" id="ARBA00023180"/>
    </source>
</evidence>
<accession>A0A5F7ZFY0</accession>
<evidence type="ECO:0000256" key="15">
    <source>
        <dbReference type="SAM" id="Phobius"/>
    </source>
</evidence>
<dbReference type="FunFam" id="2.60.40.10:FF:000711">
    <property type="entry name" value="Nectin cell adhesion molecule 2"/>
    <property type="match status" value="1"/>
</dbReference>
<feature type="domain" description="Ig-like" evidence="17">
    <location>
        <begin position="20"/>
        <end position="119"/>
    </location>
</feature>
<evidence type="ECO:0000256" key="5">
    <source>
        <dbReference type="ARBA" id="ARBA00022692"/>
    </source>
</evidence>
<dbReference type="InterPro" id="IPR013162">
    <property type="entry name" value="CD80_C2-set"/>
</dbReference>
<comment type="similarity">
    <text evidence="2">Belongs to the nectin family.</text>
</comment>
<dbReference type="GeneTree" id="ENSGT00940000162848"/>
<dbReference type="GO" id="GO:0098631">
    <property type="term" value="F:cell adhesion mediator activity"/>
    <property type="evidence" value="ECO:0000318"/>
    <property type="project" value="GO_Central"/>
</dbReference>
<keyword evidence="4" id="KW-0597">Phosphoprotein</keyword>
<dbReference type="InterPro" id="IPR036179">
    <property type="entry name" value="Ig-like_dom_sf"/>
</dbReference>